<dbReference type="RefSeq" id="WP_214590080.1">
    <property type="nucleotide sequence ID" value="NZ_JAUHGV010000042.1"/>
</dbReference>
<dbReference type="InterPro" id="IPR000595">
    <property type="entry name" value="cNMP-bd_dom"/>
</dbReference>
<protein>
    <submittedName>
        <fullName evidence="2">Crp/Fnr family transcriptional regulator</fullName>
    </submittedName>
</protein>
<proteinExistence type="predicted"/>
<dbReference type="InterPro" id="IPR014710">
    <property type="entry name" value="RmlC-like_jellyroll"/>
</dbReference>
<reference evidence="2" key="1">
    <citation type="submission" date="2023-06" db="EMBL/GenBank/DDBJ databases">
        <title>Two Chryseobacterium gambrini strains from China.</title>
        <authorList>
            <person name="Zeng J."/>
            <person name="Wu Y."/>
        </authorList>
    </citation>
    <scope>NUCLEOTIDE SEQUENCE</scope>
    <source>
        <strain evidence="2">SQ219</strain>
    </source>
</reference>
<accession>A0AAJ1R9Z7</accession>
<organism evidence="2 3">
    <name type="scientific">Chryseobacterium gambrini</name>
    <dbReference type="NCBI Taxonomy" id="373672"/>
    <lineage>
        <taxon>Bacteria</taxon>
        <taxon>Pseudomonadati</taxon>
        <taxon>Bacteroidota</taxon>
        <taxon>Flavobacteriia</taxon>
        <taxon>Flavobacteriales</taxon>
        <taxon>Weeksellaceae</taxon>
        <taxon>Chryseobacterium group</taxon>
        <taxon>Chryseobacterium</taxon>
    </lineage>
</organism>
<name>A0AAJ1R9Z7_9FLAO</name>
<dbReference type="EMBL" id="JAUHGV010000042">
    <property type="protein sequence ID" value="MDN4014964.1"/>
    <property type="molecule type" value="Genomic_DNA"/>
</dbReference>
<dbReference type="AlphaFoldDB" id="A0AAJ1R9Z7"/>
<dbReference type="Pfam" id="PF00027">
    <property type="entry name" value="cNMP_binding"/>
    <property type="match status" value="1"/>
</dbReference>
<gene>
    <name evidence="2" type="ORF">QX233_21065</name>
</gene>
<dbReference type="SUPFAM" id="SSF51206">
    <property type="entry name" value="cAMP-binding domain-like"/>
    <property type="match status" value="1"/>
</dbReference>
<dbReference type="InterPro" id="IPR018490">
    <property type="entry name" value="cNMP-bd_dom_sf"/>
</dbReference>
<dbReference type="Proteomes" id="UP001225933">
    <property type="component" value="Unassembled WGS sequence"/>
</dbReference>
<evidence type="ECO:0000313" key="3">
    <source>
        <dbReference type="Proteomes" id="UP001225933"/>
    </source>
</evidence>
<evidence type="ECO:0000313" key="2">
    <source>
        <dbReference type="EMBL" id="MDN4014964.1"/>
    </source>
</evidence>
<evidence type="ECO:0000259" key="1">
    <source>
        <dbReference type="PROSITE" id="PS50042"/>
    </source>
</evidence>
<dbReference type="PROSITE" id="PS50042">
    <property type="entry name" value="CNMP_BINDING_3"/>
    <property type="match status" value="1"/>
</dbReference>
<dbReference type="CDD" id="cd00038">
    <property type="entry name" value="CAP_ED"/>
    <property type="match status" value="1"/>
</dbReference>
<dbReference type="Gene3D" id="2.60.120.10">
    <property type="entry name" value="Jelly Rolls"/>
    <property type="match status" value="1"/>
</dbReference>
<feature type="domain" description="Cyclic nucleotide-binding" evidence="1">
    <location>
        <begin position="35"/>
        <end position="92"/>
    </location>
</feature>
<sequence length="199" mass="23650">MHDKKEIAEAMADKIKSISYDDVYHYPGKIAVETYTAGAIFIEPGDVCQYFYFIKKGIVRTYYVSGKNELEKTIFIRLEGDHFGDYYALIRNLESRLYFECLEDCIFYRFELSELQSYVYSNERMLSVAFDFMMNLIAEYIIRQEDFIFFTAEERYIKFSKEYPEIISRVPAKYISSLLGITPVSLSRIKKRIQRRSEK</sequence>
<comment type="caution">
    <text evidence="2">The sequence shown here is derived from an EMBL/GenBank/DDBJ whole genome shotgun (WGS) entry which is preliminary data.</text>
</comment>